<evidence type="ECO:0000313" key="9">
    <source>
        <dbReference type="EMBL" id="MDC7226328.1"/>
    </source>
</evidence>
<comment type="similarity">
    <text evidence="2 8">Belongs to the 4-toluene sulfonate uptake permease (TSUP) (TC 2.A.102) family.</text>
</comment>
<dbReference type="PANTHER" id="PTHR30269">
    <property type="entry name" value="TRANSMEMBRANE PROTEIN YFCA"/>
    <property type="match status" value="1"/>
</dbReference>
<comment type="subcellular location">
    <subcellularLocation>
        <location evidence="1 8">Cell membrane</location>
        <topology evidence="1 8">Multi-pass membrane protein</topology>
    </subcellularLocation>
</comment>
<evidence type="ECO:0000256" key="7">
    <source>
        <dbReference type="ARBA" id="ARBA00023136"/>
    </source>
</evidence>
<feature type="transmembrane region" description="Helical" evidence="8">
    <location>
        <begin position="138"/>
        <end position="161"/>
    </location>
</feature>
<accession>A0AAJ1IEG8</accession>
<keyword evidence="4 8" id="KW-1003">Cell membrane</keyword>
<dbReference type="Proteomes" id="UP001221217">
    <property type="component" value="Unassembled WGS sequence"/>
</dbReference>
<evidence type="ECO:0000256" key="8">
    <source>
        <dbReference type="RuleBase" id="RU363041"/>
    </source>
</evidence>
<organism evidence="9 10">
    <name type="scientific">Candidatus Thalassospirochaeta sargassi</name>
    <dbReference type="NCBI Taxonomy" id="3119039"/>
    <lineage>
        <taxon>Bacteria</taxon>
        <taxon>Pseudomonadati</taxon>
        <taxon>Spirochaetota</taxon>
        <taxon>Spirochaetia</taxon>
        <taxon>Spirochaetales</taxon>
        <taxon>Spirochaetaceae</taxon>
        <taxon>Candidatus Thalassospirochaeta</taxon>
    </lineage>
</organism>
<feature type="transmembrane region" description="Helical" evidence="8">
    <location>
        <begin position="181"/>
        <end position="198"/>
    </location>
</feature>
<dbReference type="AlphaFoldDB" id="A0AAJ1IEG8"/>
<evidence type="ECO:0000313" key="10">
    <source>
        <dbReference type="Proteomes" id="UP001221217"/>
    </source>
</evidence>
<comment type="caution">
    <text evidence="9">The sequence shown here is derived from an EMBL/GenBank/DDBJ whole genome shotgun (WGS) entry which is preliminary data.</text>
</comment>
<dbReference type="Pfam" id="PF01925">
    <property type="entry name" value="TauE"/>
    <property type="match status" value="1"/>
</dbReference>
<feature type="transmembrane region" description="Helical" evidence="8">
    <location>
        <begin position="104"/>
        <end position="126"/>
    </location>
</feature>
<evidence type="ECO:0000256" key="3">
    <source>
        <dbReference type="ARBA" id="ARBA00022448"/>
    </source>
</evidence>
<proteinExistence type="inferred from homology"/>
<feature type="transmembrane region" description="Helical" evidence="8">
    <location>
        <begin position="6"/>
        <end position="25"/>
    </location>
</feature>
<evidence type="ECO:0000256" key="2">
    <source>
        <dbReference type="ARBA" id="ARBA00009142"/>
    </source>
</evidence>
<reference evidence="9 10" key="1">
    <citation type="submission" date="2022-12" db="EMBL/GenBank/DDBJ databases">
        <title>Metagenome assembled genome from gulf of manar.</title>
        <authorList>
            <person name="Kohli P."/>
            <person name="Pk S."/>
            <person name="Venkata Ramana C."/>
            <person name="Sasikala C."/>
        </authorList>
    </citation>
    <scope>NUCLEOTIDE SEQUENCE [LARGE SCALE GENOMIC DNA]</scope>
    <source>
        <strain evidence="9">JB008</strain>
    </source>
</reference>
<keyword evidence="6 8" id="KW-1133">Transmembrane helix</keyword>
<evidence type="ECO:0000256" key="4">
    <source>
        <dbReference type="ARBA" id="ARBA00022475"/>
    </source>
</evidence>
<evidence type="ECO:0000256" key="5">
    <source>
        <dbReference type="ARBA" id="ARBA00022692"/>
    </source>
</evidence>
<name>A0AAJ1IEG8_9SPIO</name>
<sequence length="252" mass="27463">MLEFIASFELAPVSWFLLIGASALIGMNKTGLAGLSLIAVPILAAAFGGKASTGLILPLLIAADSLAIFSYRKSICWKAMLRLIPWTLPGLAIALYVGDHVSDHIFKICIAAVVFIVLMIMVIREIRGGTEELEPRWYLTAGVGLIGGFAAMIGNVAGPIVGVYFLSMSLNKNEFIATRAWFFWIINIIKLPLQIFIWREISVESLELNLIMLPAIFIGAAAGVIIVKRIADRPYRIFLITITAVSAVLLLF</sequence>
<keyword evidence="5 8" id="KW-0812">Transmembrane</keyword>
<evidence type="ECO:0000256" key="6">
    <source>
        <dbReference type="ARBA" id="ARBA00022989"/>
    </source>
</evidence>
<dbReference type="EMBL" id="JAQQAL010000011">
    <property type="protein sequence ID" value="MDC7226328.1"/>
    <property type="molecule type" value="Genomic_DNA"/>
</dbReference>
<dbReference type="PANTHER" id="PTHR30269:SF37">
    <property type="entry name" value="MEMBRANE TRANSPORTER PROTEIN"/>
    <property type="match status" value="1"/>
</dbReference>
<keyword evidence="3" id="KW-0813">Transport</keyword>
<protein>
    <recommendedName>
        <fullName evidence="8">Probable membrane transporter protein</fullName>
    </recommendedName>
</protein>
<dbReference type="InterPro" id="IPR052017">
    <property type="entry name" value="TSUP"/>
</dbReference>
<gene>
    <name evidence="9" type="ORF">PQJ61_06160</name>
</gene>
<dbReference type="InterPro" id="IPR002781">
    <property type="entry name" value="TM_pro_TauE-like"/>
</dbReference>
<feature type="transmembrane region" description="Helical" evidence="8">
    <location>
        <begin position="210"/>
        <end position="227"/>
    </location>
</feature>
<evidence type="ECO:0000256" key="1">
    <source>
        <dbReference type="ARBA" id="ARBA00004651"/>
    </source>
</evidence>
<feature type="transmembrane region" description="Helical" evidence="8">
    <location>
        <begin position="32"/>
        <end position="49"/>
    </location>
</feature>
<feature type="transmembrane region" description="Helical" evidence="8">
    <location>
        <begin position="233"/>
        <end position="251"/>
    </location>
</feature>
<keyword evidence="7 8" id="KW-0472">Membrane</keyword>
<feature type="transmembrane region" description="Helical" evidence="8">
    <location>
        <begin position="79"/>
        <end position="98"/>
    </location>
</feature>
<dbReference type="GO" id="GO:0005886">
    <property type="term" value="C:plasma membrane"/>
    <property type="evidence" value="ECO:0007669"/>
    <property type="project" value="UniProtKB-SubCell"/>
</dbReference>